<proteinExistence type="predicted"/>
<evidence type="ECO:0000313" key="7">
    <source>
        <dbReference type="EMBL" id="KAK6179911.1"/>
    </source>
</evidence>
<dbReference type="InterPro" id="IPR020846">
    <property type="entry name" value="MFS_dom"/>
</dbReference>
<dbReference type="CDD" id="cd17317">
    <property type="entry name" value="MFS_SLC22"/>
    <property type="match status" value="1"/>
</dbReference>
<feature type="transmembrane region" description="Helical" evidence="5">
    <location>
        <begin position="458"/>
        <end position="478"/>
    </location>
</feature>
<dbReference type="InterPro" id="IPR005828">
    <property type="entry name" value="MFS_sugar_transport-like"/>
</dbReference>
<dbReference type="GO" id="GO:0016020">
    <property type="term" value="C:membrane"/>
    <property type="evidence" value="ECO:0007669"/>
    <property type="project" value="UniProtKB-SubCell"/>
</dbReference>
<organism evidence="7 8">
    <name type="scientific">Patella caerulea</name>
    <name type="common">Rayed Mediterranean limpet</name>
    <dbReference type="NCBI Taxonomy" id="87958"/>
    <lineage>
        <taxon>Eukaryota</taxon>
        <taxon>Metazoa</taxon>
        <taxon>Spiralia</taxon>
        <taxon>Lophotrochozoa</taxon>
        <taxon>Mollusca</taxon>
        <taxon>Gastropoda</taxon>
        <taxon>Patellogastropoda</taxon>
        <taxon>Patelloidea</taxon>
        <taxon>Patellidae</taxon>
        <taxon>Patella</taxon>
    </lineage>
</organism>
<comment type="subcellular location">
    <subcellularLocation>
        <location evidence="1">Membrane</location>
        <topology evidence="1">Multi-pass membrane protein</topology>
    </subcellularLocation>
</comment>
<gene>
    <name evidence="7" type="ORF">SNE40_012160</name>
</gene>
<feature type="transmembrane region" description="Helical" evidence="5">
    <location>
        <begin position="368"/>
        <end position="386"/>
    </location>
</feature>
<keyword evidence="2 5" id="KW-0812">Transmembrane</keyword>
<feature type="transmembrane region" description="Helical" evidence="5">
    <location>
        <begin position="21"/>
        <end position="41"/>
    </location>
</feature>
<feature type="transmembrane region" description="Helical" evidence="5">
    <location>
        <begin position="193"/>
        <end position="213"/>
    </location>
</feature>
<comment type="caution">
    <text evidence="7">The sequence shown here is derived from an EMBL/GenBank/DDBJ whole genome shotgun (WGS) entry which is preliminary data.</text>
</comment>
<feature type="transmembrane region" description="Helical" evidence="5">
    <location>
        <begin position="159"/>
        <end position="181"/>
    </location>
</feature>
<evidence type="ECO:0000256" key="1">
    <source>
        <dbReference type="ARBA" id="ARBA00004141"/>
    </source>
</evidence>
<dbReference type="Proteomes" id="UP001347796">
    <property type="component" value="Unassembled WGS sequence"/>
</dbReference>
<keyword evidence="4 5" id="KW-0472">Membrane</keyword>
<dbReference type="PROSITE" id="PS50850">
    <property type="entry name" value="MFS"/>
    <property type="match status" value="1"/>
</dbReference>
<feature type="transmembrane region" description="Helical" evidence="5">
    <location>
        <begin position="429"/>
        <end position="452"/>
    </location>
</feature>
<dbReference type="AlphaFoldDB" id="A0AAN8JL66"/>
<dbReference type="GO" id="GO:0022857">
    <property type="term" value="F:transmembrane transporter activity"/>
    <property type="evidence" value="ECO:0007669"/>
    <property type="project" value="InterPro"/>
</dbReference>
<feature type="transmembrane region" description="Helical" evidence="5">
    <location>
        <begin position="392"/>
        <end position="417"/>
    </location>
</feature>
<feature type="transmembrane region" description="Helical" evidence="5">
    <location>
        <begin position="219"/>
        <end position="238"/>
    </location>
</feature>
<evidence type="ECO:0000313" key="8">
    <source>
        <dbReference type="Proteomes" id="UP001347796"/>
    </source>
</evidence>
<dbReference type="InterPro" id="IPR036259">
    <property type="entry name" value="MFS_trans_sf"/>
</dbReference>
<evidence type="ECO:0000256" key="2">
    <source>
        <dbReference type="ARBA" id="ARBA00022692"/>
    </source>
</evidence>
<feature type="domain" description="Major facilitator superfamily (MFS) profile" evidence="6">
    <location>
        <begin position="19"/>
        <end position="482"/>
    </location>
</feature>
<dbReference type="EMBL" id="JAZGQO010000008">
    <property type="protein sequence ID" value="KAK6179911.1"/>
    <property type="molecule type" value="Genomic_DNA"/>
</dbReference>
<dbReference type="SUPFAM" id="SSF103473">
    <property type="entry name" value="MFS general substrate transporter"/>
    <property type="match status" value="1"/>
</dbReference>
<name>A0AAN8JL66_PATCE</name>
<protein>
    <recommendedName>
        <fullName evidence="6">Major facilitator superfamily (MFS) profile domain-containing protein</fullName>
    </recommendedName>
</protein>
<accession>A0AAN8JL66</accession>
<evidence type="ECO:0000256" key="3">
    <source>
        <dbReference type="ARBA" id="ARBA00022989"/>
    </source>
</evidence>
<evidence type="ECO:0000256" key="4">
    <source>
        <dbReference type="ARBA" id="ARBA00023136"/>
    </source>
</evidence>
<dbReference type="PANTHER" id="PTHR24064">
    <property type="entry name" value="SOLUTE CARRIER FAMILY 22 MEMBER"/>
    <property type="match status" value="1"/>
</dbReference>
<dbReference type="Gene3D" id="1.20.1250.20">
    <property type="entry name" value="MFS general substrate transporter like domains"/>
    <property type="match status" value="1"/>
</dbReference>
<feature type="transmembrane region" description="Helical" evidence="5">
    <location>
        <begin position="336"/>
        <end position="356"/>
    </location>
</feature>
<keyword evidence="8" id="KW-1185">Reference proteome</keyword>
<keyword evidence="3 5" id="KW-1133">Transmembrane helix</keyword>
<feature type="transmembrane region" description="Helical" evidence="5">
    <location>
        <begin position="136"/>
        <end position="153"/>
    </location>
</feature>
<evidence type="ECO:0000256" key="5">
    <source>
        <dbReference type="SAM" id="Phobius"/>
    </source>
</evidence>
<evidence type="ECO:0000259" key="6">
    <source>
        <dbReference type="PROSITE" id="PS50850"/>
    </source>
</evidence>
<sequence>MSDFESIIDELRPFGPYQIRVFILVSLFETPLAWAMLLPIFTSARPSWTCDGAIFTNISSNLTISNQKYINSCTPSQDVCSGVNFSNEFTSIITEWKLICNKDYIPGLITSIQMAGVMVGAIITGQLADYFGRRKILFLEYGLLICVWFASAFSNSWELYTVLRFVIGGLVGGTLVVNFVLPLEFITPKWRTFCGCIGFWAVGLATLALWAYVLRDWRYLTMGTSASSIFLLFCWWFVPESPRWLISRGRLKEALVILTEMAECNNRSAPEYDQLKSCMEIEQRKIQEQKKFSYCHLFSSWKLTKGTLILMYSWFVSSSVYYGLNFNTKNLSGNRYLNVFISGLVEIPALIFVVLINNRIGRRKTIAILMLIAGTFCVSILIVDVLGKLEEWPALTLTLAMIGKSGIAGGWAAVQVFSAETFPTVVRNLGIGACSTFARIGGIVAPQLVYLGNVWKPIPFTIFGFIAILCGVLMIFMVETVGQPLPDQINKKIKVIRADNGDKNIEEEVPLSNHDTTQL</sequence>
<feature type="transmembrane region" description="Helical" evidence="5">
    <location>
        <begin position="104"/>
        <end position="124"/>
    </location>
</feature>
<reference evidence="7 8" key="1">
    <citation type="submission" date="2024-01" db="EMBL/GenBank/DDBJ databases">
        <title>The genome of the rayed Mediterranean limpet Patella caerulea (Linnaeus, 1758).</title>
        <authorList>
            <person name="Anh-Thu Weber A."/>
            <person name="Halstead-Nussloch G."/>
        </authorList>
    </citation>
    <scope>NUCLEOTIDE SEQUENCE [LARGE SCALE GENOMIC DNA]</scope>
    <source>
        <strain evidence="7">AATW-2023a</strain>
        <tissue evidence="7">Whole specimen</tissue>
    </source>
</reference>
<dbReference type="Pfam" id="PF00083">
    <property type="entry name" value="Sugar_tr"/>
    <property type="match status" value="1"/>
</dbReference>